<feature type="transmembrane region" description="Helical" evidence="1">
    <location>
        <begin position="378"/>
        <end position="397"/>
    </location>
</feature>
<dbReference type="PANTHER" id="PTHR11319:SF35">
    <property type="entry name" value="OUTER MEMBRANE PROTEIN PMPC-RELATED"/>
    <property type="match status" value="1"/>
</dbReference>
<gene>
    <name evidence="2" type="ORF">JKP88DRAFT_177582</name>
</gene>
<organism evidence="2 3">
    <name type="scientific">Tribonema minus</name>
    <dbReference type="NCBI Taxonomy" id="303371"/>
    <lineage>
        <taxon>Eukaryota</taxon>
        <taxon>Sar</taxon>
        <taxon>Stramenopiles</taxon>
        <taxon>Ochrophyta</taxon>
        <taxon>PX clade</taxon>
        <taxon>Xanthophyceae</taxon>
        <taxon>Tribonematales</taxon>
        <taxon>Tribonemataceae</taxon>
        <taxon>Tribonema</taxon>
    </lineage>
</organism>
<feature type="transmembrane region" description="Helical" evidence="1">
    <location>
        <begin position="115"/>
        <end position="136"/>
    </location>
</feature>
<dbReference type="PANTHER" id="PTHR11319">
    <property type="entry name" value="G PROTEIN-COUPLED RECEPTOR-RELATED"/>
    <property type="match status" value="1"/>
</dbReference>
<dbReference type="Proteomes" id="UP000664859">
    <property type="component" value="Unassembled WGS sequence"/>
</dbReference>
<name>A0A835ZAG3_9STRA</name>
<feature type="transmembrane region" description="Helical" evidence="1">
    <location>
        <begin position="87"/>
        <end position="108"/>
    </location>
</feature>
<keyword evidence="1" id="KW-0812">Transmembrane</keyword>
<sequence length="467" mass="50694">MSSPINFFVVLTTVTEFFILAFPVNSHADCAVCQEKYAAVKGYGCVECSPGAVGTALAVLIAFVVAVALCLWVLLSTAFGTADGLDAAQTGVIAGSALKLAHIGLVVARHLRTPVIVLQVLTQFVSITGVPVPSVYLEFLHVVDVLTLDLRWLPSAGCLVRLNFYQRLCLSTLVPLGIAVLLLAPRAYLWCRTRSGRSFVGVKLRRFVEKDLNILLVFAFLIFSGVSLTVFQTFVCETLNYDGPQAGGTSYLLADYSLECGTPRHTAYTVYAVVMVAVYPIGIPAMFAVIIRQGVRTSGDGDQPAMLTAATSFLRKPYAASARYWECAECLRRLMLTTLLMFIMPGTAGQTAVACVFALFTGIVYESFRPHRERGDEMLYRLGYSIISATMFTSLLMQVKYVDAYSQSVIGVLLVVLNVLLLLMALAQSILVFRGVKALAHPVQQNSWFGIRRASERSGGIDAAPSS</sequence>
<feature type="transmembrane region" description="Helical" evidence="1">
    <location>
        <begin position="268"/>
        <end position="291"/>
    </location>
</feature>
<evidence type="ECO:0000313" key="3">
    <source>
        <dbReference type="Proteomes" id="UP000664859"/>
    </source>
</evidence>
<feature type="transmembrane region" description="Helical" evidence="1">
    <location>
        <begin position="339"/>
        <end position="366"/>
    </location>
</feature>
<feature type="transmembrane region" description="Helical" evidence="1">
    <location>
        <begin position="409"/>
        <end position="433"/>
    </location>
</feature>
<evidence type="ECO:0000256" key="1">
    <source>
        <dbReference type="SAM" id="Phobius"/>
    </source>
</evidence>
<reference evidence="2" key="1">
    <citation type="submission" date="2021-02" db="EMBL/GenBank/DDBJ databases">
        <title>First Annotated Genome of the Yellow-green Alga Tribonema minus.</title>
        <authorList>
            <person name="Mahan K.M."/>
        </authorList>
    </citation>
    <scope>NUCLEOTIDE SEQUENCE</scope>
    <source>
        <strain evidence="2">UTEX B ZZ1240</strain>
    </source>
</reference>
<accession>A0A835ZAG3</accession>
<keyword evidence="1" id="KW-1133">Transmembrane helix</keyword>
<keyword evidence="3" id="KW-1185">Reference proteome</keyword>
<evidence type="ECO:0000313" key="2">
    <source>
        <dbReference type="EMBL" id="KAG5188849.1"/>
    </source>
</evidence>
<dbReference type="AlphaFoldDB" id="A0A835ZAG3"/>
<proteinExistence type="predicted"/>
<feature type="transmembrane region" description="Helical" evidence="1">
    <location>
        <begin position="51"/>
        <end position="75"/>
    </location>
</feature>
<feature type="transmembrane region" description="Helical" evidence="1">
    <location>
        <begin position="212"/>
        <end position="235"/>
    </location>
</feature>
<comment type="caution">
    <text evidence="2">The sequence shown here is derived from an EMBL/GenBank/DDBJ whole genome shotgun (WGS) entry which is preliminary data.</text>
</comment>
<feature type="transmembrane region" description="Helical" evidence="1">
    <location>
        <begin position="172"/>
        <end position="191"/>
    </location>
</feature>
<dbReference type="OrthoDB" id="413268at2759"/>
<protein>
    <recommendedName>
        <fullName evidence="4">TRP C-terminal domain-containing protein</fullName>
    </recommendedName>
</protein>
<dbReference type="EMBL" id="JAFCMP010000062">
    <property type="protein sequence ID" value="KAG5188849.1"/>
    <property type="molecule type" value="Genomic_DNA"/>
</dbReference>
<evidence type="ECO:0008006" key="4">
    <source>
        <dbReference type="Google" id="ProtNLM"/>
    </source>
</evidence>
<keyword evidence="1" id="KW-0472">Membrane</keyword>